<dbReference type="GO" id="GO:0070681">
    <property type="term" value="P:glutaminyl-tRNAGln biosynthesis via transamidation"/>
    <property type="evidence" value="ECO:0007669"/>
    <property type="project" value="TreeGrafter"/>
</dbReference>
<comment type="subunit">
    <text evidence="2">Heterotrimer of A, B and C subunits.</text>
</comment>
<dbReference type="PANTHER" id="PTHR15004:SF0">
    <property type="entry name" value="GLUTAMYL-TRNA(GLN) AMIDOTRANSFERASE SUBUNIT C, MITOCHONDRIAL"/>
    <property type="match status" value="1"/>
</dbReference>
<dbReference type="GO" id="GO:0050567">
    <property type="term" value="F:glutaminyl-tRNA synthase (glutamine-hydrolyzing) activity"/>
    <property type="evidence" value="ECO:0007669"/>
    <property type="project" value="UniProtKB-UniRule"/>
</dbReference>
<evidence type="ECO:0000313" key="3">
    <source>
        <dbReference type="EMBL" id="APB33112.1"/>
    </source>
</evidence>
<organism evidence="3 4">
    <name type="scientific">Gloeomargarita lithophora Alchichica-D10</name>
    <dbReference type="NCBI Taxonomy" id="1188229"/>
    <lineage>
        <taxon>Bacteria</taxon>
        <taxon>Bacillati</taxon>
        <taxon>Cyanobacteriota</taxon>
        <taxon>Cyanophyceae</taxon>
        <taxon>Gloeomargaritales</taxon>
        <taxon>Gloeomargaritaceae</taxon>
        <taxon>Gloeomargarita</taxon>
    </lineage>
</organism>
<comment type="similarity">
    <text evidence="2">Belongs to the GatC family.</text>
</comment>
<sequence length="96" mass="10237">MITPAQTAHLAHLARLELTPAEIAELTGQLGAILDYMAQLQSLDLGDVPPTAHAVDTANVLRPDQPHASALATALLQAAPAPEDRFFQVPQILREP</sequence>
<dbReference type="RefSeq" id="WP_071453759.1">
    <property type="nucleotide sequence ID" value="NZ_CP017675.1"/>
</dbReference>
<dbReference type="GO" id="GO:0016740">
    <property type="term" value="F:transferase activity"/>
    <property type="evidence" value="ECO:0007669"/>
    <property type="project" value="UniProtKB-KW"/>
</dbReference>
<accession>A0A1J0AAZ8</accession>
<protein>
    <recommendedName>
        <fullName evidence="2">Aspartyl/glutamyl-tRNA(Asn/Gln) amidotransferase subunit C</fullName>
        <shortName evidence="2">Asp/Glu-ADT subunit C</shortName>
        <ecNumber evidence="2">6.3.5.-</ecNumber>
    </recommendedName>
</protein>
<dbReference type="GO" id="GO:0050566">
    <property type="term" value="F:asparaginyl-tRNA synthase (glutamine-hydrolyzing) activity"/>
    <property type="evidence" value="ECO:0007669"/>
    <property type="project" value="RHEA"/>
</dbReference>
<dbReference type="PANTHER" id="PTHR15004">
    <property type="entry name" value="GLUTAMYL-TRNA(GLN) AMIDOTRANSFERASE SUBUNIT C, MITOCHONDRIAL"/>
    <property type="match status" value="1"/>
</dbReference>
<dbReference type="Proteomes" id="UP000180235">
    <property type="component" value="Chromosome"/>
</dbReference>
<evidence type="ECO:0000313" key="4">
    <source>
        <dbReference type="Proteomes" id="UP000180235"/>
    </source>
</evidence>
<evidence type="ECO:0000256" key="2">
    <source>
        <dbReference type="HAMAP-Rule" id="MF_00122"/>
    </source>
</evidence>
<dbReference type="Pfam" id="PF02686">
    <property type="entry name" value="GatC"/>
    <property type="match status" value="1"/>
</dbReference>
<dbReference type="GO" id="GO:0006450">
    <property type="term" value="P:regulation of translational fidelity"/>
    <property type="evidence" value="ECO:0007669"/>
    <property type="project" value="InterPro"/>
</dbReference>
<dbReference type="Gene3D" id="1.10.20.60">
    <property type="entry name" value="Glu-tRNAGln amidotransferase C subunit, N-terminal domain"/>
    <property type="match status" value="1"/>
</dbReference>
<keyword evidence="4" id="KW-1185">Reference proteome</keyword>
<dbReference type="EC" id="6.3.5.-" evidence="2"/>
<comment type="catalytic activity">
    <reaction evidence="2">
        <text>L-aspartyl-tRNA(Asn) + L-glutamine + ATP + H2O = L-asparaginyl-tRNA(Asn) + L-glutamate + ADP + phosphate + 2 H(+)</text>
        <dbReference type="Rhea" id="RHEA:14513"/>
        <dbReference type="Rhea" id="RHEA-COMP:9674"/>
        <dbReference type="Rhea" id="RHEA-COMP:9677"/>
        <dbReference type="ChEBI" id="CHEBI:15377"/>
        <dbReference type="ChEBI" id="CHEBI:15378"/>
        <dbReference type="ChEBI" id="CHEBI:29985"/>
        <dbReference type="ChEBI" id="CHEBI:30616"/>
        <dbReference type="ChEBI" id="CHEBI:43474"/>
        <dbReference type="ChEBI" id="CHEBI:58359"/>
        <dbReference type="ChEBI" id="CHEBI:78515"/>
        <dbReference type="ChEBI" id="CHEBI:78516"/>
        <dbReference type="ChEBI" id="CHEBI:456216"/>
    </reaction>
</comment>
<dbReference type="KEGG" id="glt:GlitD10_0798"/>
<dbReference type="HAMAP" id="MF_00122">
    <property type="entry name" value="GatC"/>
    <property type="match status" value="1"/>
</dbReference>
<keyword evidence="1 2" id="KW-0648">Protein biosynthesis</keyword>
<keyword evidence="2 3" id="KW-0436">Ligase</keyword>
<dbReference type="NCBIfam" id="TIGR00135">
    <property type="entry name" value="gatC"/>
    <property type="match status" value="1"/>
</dbReference>
<dbReference type="InterPro" id="IPR003837">
    <property type="entry name" value="GatC"/>
</dbReference>
<name>A0A1J0AAZ8_9CYAN</name>
<dbReference type="InterPro" id="IPR036113">
    <property type="entry name" value="Asp/Glu-ADT_sf_sub_c"/>
</dbReference>
<comment type="function">
    <text evidence="2">Allows the formation of correctly charged Asn-tRNA(Asn) or Gln-tRNA(Gln) through the transamidation of misacylated Asp-tRNA(Asn) or Glu-tRNA(Gln) in organisms which lack either or both of asparaginyl-tRNA or glutaminyl-tRNA synthetases. The reaction takes place in the presence of glutamine and ATP through an activated phospho-Asp-tRNA(Asn) or phospho-Glu-tRNA(Gln).</text>
</comment>
<keyword evidence="2" id="KW-0547">Nucleotide-binding</keyword>
<dbReference type="OrthoDB" id="9813938at2"/>
<proteinExistence type="inferred from homology"/>
<dbReference type="SUPFAM" id="SSF141000">
    <property type="entry name" value="Glu-tRNAGln amidotransferase C subunit"/>
    <property type="match status" value="1"/>
</dbReference>
<evidence type="ECO:0000256" key="1">
    <source>
        <dbReference type="ARBA" id="ARBA00022917"/>
    </source>
</evidence>
<gene>
    <name evidence="2 3" type="primary">gatC</name>
    <name evidence="3" type="ORF">GlitD10_0798</name>
</gene>
<reference evidence="3 4" key="1">
    <citation type="submission" date="2016-10" db="EMBL/GenBank/DDBJ databases">
        <title>Description of Gloeomargarita lithophora gen. nov., sp. nov., a thylakoid-bearing basal-branching cyanobacterium with intracellular carbonates, and proposal for Gloeomargaritales ord. nov.</title>
        <authorList>
            <person name="Moreira D."/>
            <person name="Tavera R."/>
            <person name="Benzerara K."/>
            <person name="Skouri-Panet F."/>
            <person name="Couradeau E."/>
            <person name="Gerard E."/>
            <person name="Loussert C."/>
            <person name="Novelo E."/>
            <person name="Zivanovic Y."/>
            <person name="Lopez-Garcia P."/>
        </authorList>
    </citation>
    <scope>NUCLEOTIDE SEQUENCE [LARGE SCALE GENOMIC DNA]</scope>
    <source>
        <strain evidence="3 4">D10</strain>
    </source>
</reference>
<keyword evidence="3" id="KW-0808">Transferase</keyword>
<comment type="catalytic activity">
    <reaction evidence="2">
        <text>L-glutamyl-tRNA(Gln) + L-glutamine + ATP + H2O = L-glutaminyl-tRNA(Gln) + L-glutamate + ADP + phosphate + H(+)</text>
        <dbReference type="Rhea" id="RHEA:17521"/>
        <dbReference type="Rhea" id="RHEA-COMP:9681"/>
        <dbReference type="Rhea" id="RHEA-COMP:9684"/>
        <dbReference type="ChEBI" id="CHEBI:15377"/>
        <dbReference type="ChEBI" id="CHEBI:15378"/>
        <dbReference type="ChEBI" id="CHEBI:29985"/>
        <dbReference type="ChEBI" id="CHEBI:30616"/>
        <dbReference type="ChEBI" id="CHEBI:43474"/>
        <dbReference type="ChEBI" id="CHEBI:58359"/>
        <dbReference type="ChEBI" id="CHEBI:78520"/>
        <dbReference type="ChEBI" id="CHEBI:78521"/>
        <dbReference type="ChEBI" id="CHEBI:456216"/>
    </reaction>
</comment>
<dbReference type="GO" id="GO:0006412">
    <property type="term" value="P:translation"/>
    <property type="evidence" value="ECO:0007669"/>
    <property type="project" value="UniProtKB-UniRule"/>
</dbReference>
<dbReference type="GO" id="GO:0005524">
    <property type="term" value="F:ATP binding"/>
    <property type="evidence" value="ECO:0007669"/>
    <property type="project" value="UniProtKB-KW"/>
</dbReference>
<dbReference type="EMBL" id="CP017675">
    <property type="protein sequence ID" value="APB33112.1"/>
    <property type="molecule type" value="Genomic_DNA"/>
</dbReference>
<keyword evidence="2" id="KW-0067">ATP-binding</keyword>
<dbReference type="AlphaFoldDB" id="A0A1J0AAZ8"/>
<dbReference type="STRING" id="1188229.GlitD10_0798"/>